<reference evidence="2 3" key="1">
    <citation type="submission" date="2018-06" db="EMBL/GenBank/DDBJ databases">
        <title>Spirosoma sp. HMF3257 Genome sequencing and assembly.</title>
        <authorList>
            <person name="Kang H."/>
            <person name="Cha I."/>
            <person name="Kim H."/>
            <person name="Kang J."/>
            <person name="Joh K."/>
        </authorList>
    </citation>
    <scope>NUCLEOTIDE SEQUENCE [LARGE SCALE GENOMIC DNA]</scope>
    <source>
        <strain evidence="2 3">HMF3257</strain>
    </source>
</reference>
<evidence type="ECO:0000259" key="1">
    <source>
        <dbReference type="PROSITE" id="PS51186"/>
    </source>
</evidence>
<dbReference type="Proteomes" id="UP000249016">
    <property type="component" value="Unassembled WGS sequence"/>
</dbReference>
<dbReference type="InterPro" id="IPR050276">
    <property type="entry name" value="MshD_Acetyltransferase"/>
</dbReference>
<dbReference type="Gene3D" id="3.40.630.30">
    <property type="match status" value="1"/>
</dbReference>
<comment type="caution">
    <text evidence="2">The sequence shown here is derived from an EMBL/GenBank/DDBJ whole genome shotgun (WGS) entry which is preliminary data.</text>
</comment>
<evidence type="ECO:0000313" key="3">
    <source>
        <dbReference type="Proteomes" id="UP000249016"/>
    </source>
</evidence>
<gene>
    <name evidence="2" type="ORF">HMF3257_33130</name>
</gene>
<dbReference type="PANTHER" id="PTHR43617">
    <property type="entry name" value="L-AMINO ACID N-ACETYLTRANSFERASE"/>
    <property type="match status" value="1"/>
</dbReference>
<dbReference type="SUPFAM" id="SSF55729">
    <property type="entry name" value="Acyl-CoA N-acyltransferases (Nat)"/>
    <property type="match status" value="1"/>
</dbReference>
<dbReference type="CDD" id="cd04301">
    <property type="entry name" value="NAT_SF"/>
    <property type="match status" value="1"/>
</dbReference>
<dbReference type="GO" id="GO:0016747">
    <property type="term" value="F:acyltransferase activity, transferring groups other than amino-acyl groups"/>
    <property type="evidence" value="ECO:0007669"/>
    <property type="project" value="InterPro"/>
</dbReference>
<protein>
    <recommendedName>
        <fullName evidence="1">N-acetyltransferase domain-containing protein</fullName>
    </recommendedName>
</protein>
<accession>A0A327NRA3</accession>
<dbReference type="PROSITE" id="PS51186">
    <property type="entry name" value="GNAT"/>
    <property type="match status" value="1"/>
</dbReference>
<proteinExistence type="predicted"/>
<dbReference type="EMBL" id="QLII01000001">
    <property type="protein sequence ID" value="RAI77777.1"/>
    <property type="molecule type" value="Genomic_DNA"/>
</dbReference>
<dbReference type="Pfam" id="PF00583">
    <property type="entry name" value="Acetyltransf_1"/>
    <property type="match status" value="1"/>
</dbReference>
<dbReference type="OrthoDB" id="4228396at2"/>
<dbReference type="InterPro" id="IPR000182">
    <property type="entry name" value="GNAT_dom"/>
</dbReference>
<organism evidence="2 3">
    <name type="scientific">Spirosoma telluris</name>
    <dbReference type="NCBI Taxonomy" id="2183553"/>
    <lineage>
        <taxon>Bacteria</taxon>
        <taxon>Pseudomonadati</taxon>
        <taxon>Bacteroidota</taxon>
        <taxon>Cytophagia</taxon>
        <taxon>Cytophagales</taxon>
        <taxon>Cytophagaceae</taxon>
        <taxon>Spirosoma</taxon>
    </lineage>
</organism>
<name>A0A327NRA3_9BACT</name>
<sequence>MKLVELTATENFDYRLFLVEGIRKHQDCFRSTPSDQLNKPFPTNGTPDSFTLGLLNKANKLVGVVSFQREGQYHQKFRHKGLLFGMYVADEYSGQGLGRLLLEETIRRVHLVPDLEQINLQVLANNSRAKRQYEKLGFRSFSFEKNAIKDGDIYYDEELMVLFINNLPVSS</sequence>
<dbReference type="InterPro" id="IPR016181">
    <property type="entry name" value="Acyl_CoA_acyltransferase"/>
</dbReference>
<dbReference type="RefSeq" id="WP_111348779.1">
    <property type="nucleotide sequence ID" value="NZ_QLII01000001.1"/>
</dbReference>
<feature type="domain" description="N-acetyltransferase" evidence="1">
    <location>
        <begin position="1"/>
        <end position="160"/>
    </location>
</feature>
<dbReference type="AlphaFoldDB" id="A0A327NRA3"/>
<evidence type="ECO:0000313" key="2">
    <source>
        <dbReference type="EMBL" id="RAI77777.1"/>
    </source>
</evidence>
<keyword evidence="3" id="KW-1185">Reference proteome</keyword>